<dbReference type="SUPFAM" id="SSF46785">
    <property type="entry name" value="Winged helix' DNA-binding domain"/>
    <property type="match status" value="1"/>
</dbReference>
<dbReference type="GO" id="GO:0003700">
    <property type="term" value="F:DNA-binding transcription factor activity"/>
    <property type="evidence" value="ECO:0007669"/>
    <property type="project" value="InterPro"/>
</dbReference>
<keyword evidence="2" id="KW-0805">Transcription regulation</keyword>
<dbReference type="Gene3D" id="3.40.190.290">
    <property type="match status" value="1"/>
</dbReference>
<sequence>MKKLPDLEAWAIFAKVAESGSFARAAQDLALSQATVSKAITRLEDRLKTMLFHRSSRRIMLTDAGRAALERASRILLEGEAVETEVMDSASRLRGPVRVAAPMSFGVMRLAPLLPGFLQLHPDVDLNVHFSDEPMDLIGERFDLALRIGKLADSALLARQLCKIRILLVASPDYFSRHGKPSHPRELAEHRGMVYSHLAAGPSWRFWHATRGDFTQVMSMPLKVNEAAALLPALVDGAGLALLPAFMVWPKLQSGELQTAMEDWQVEPAALHLVTPPGRSRPARVQAFMDYVAERLAQEPWAEPR</sequence>
<dbReference type="OrthoDB" id="8705920at2"/>
<evidence type="ECO:0000256" key="3">
    <source>
        <dbReference type="ARBA" id="ARBA00023125"/>
    </source>
</evidence>
<keyword evidence="3" id="KW-0238">DNA-binding</keyword>
<dbReference type="EMBL" id="QURR01000013">
    <property type="protein sequence ID" value="RGE44827.1"/>
    <property type="molecule type" value="Genomic_DNA"/>
</dbReference>
<dbReference type="FunFam" id="1.10.10.10:FF:000001">
    <property type="entry name" value="LysR family transcriptional regulator"/>
    <property type="match status" value="1"/>
</dbReference>
<organism evidence="6 7">
    <name type="scientific">Comamonas testosteroni</name>
    <name type="common">Pseudomonas testosteroni</name>
    <dbReference type="NCBI Taxonomy" id="285"/>
    <lineage>
        <taxon>Bacteria</taxon>
        <taxon>Pseudomonadati</taxon>
        <taxon>Pseudomonadota</taxon>
        <taxon>Betaproteobacteria</taxon>
        <taxon>Burkholderiales</taxon>
        <taxon>Comamonadaceae</taxon>
        <taxon>Comamonas</taxon>
    </lineage>
</organism>
<evidence type="ECO:0000256" key="2">
    <source>
        <dbReference type="ARBA" id="ARBA00023015"/>
    </source>
</evidence>
<comment type="caution">
    <text evidence="6">The sequence shown here is derived from an EMBL/GenBank/DDBJ whole genome shotgun (WGS) entry which is preliminary data.</text>
</comment>
<dbReference type="InterPro" id="IPR036390">
    <property type="entry name" value="WH_DNA-bd_sf"/>
</dbReference>
<gene>
    <name evidence="6" type="ORF">DZC30_12095</name>
</gene>
<dbReference type="CDD" id="cd08422">
    <property type="entry name" value="PBP2_CrgA_like"/>
    <property type="match status" value="1"/>
</dbReference>
<evidence type="ECO:0000256" key="1">
    <source>
        <dbReference type="ARBA" id="ARBA00009437"/>
    </source>
</evidence>
<evidence type="ECO:0000259" key="5">
    <source>
        <dbReference type="PROSITE" id="PS50931"/>
    </source>
</evidence>
<dbReference type="InterPro" id="IPR005119">
    <property type="entry name" value="LysR_subst-bd"/>
</dbReference>
<dbReference type="Pfam" id="PF03466">
    <property type="entry name" value="LysR_substrate"/>
    <property type="match status" value="1"/>
</dbReference>
<dbReference type="InterPro" id="IPR000847">
    <property type="entry name" value="LysR_HTH_N"/>
</dbReference>
<keyword evidence="7" id="KW-1185">Reference proteome</keyword>
<dbReference type="Gene3D" id="1.10.10.10">
    <property type="entry name" value="Winged helix-like DNA-binding domain superfamily/Winged helix DNA-binding domain"/>
    <property type="match status" value="1"/>
</dbReference>
<dbReference type="PROSITE" id="PS50931">
    <property type="entry name" value="HTH_LYSR"/>
    <property type="match status" value="1"/>
</dbReference>
<evidence type="ECO:0000256" key="4">
    <source>
        <dbReference type="ARBA" id="ARBA00023163"/>
    </source>
</evidence>
<dbReference type="GO" id="GO:0043565">
    <property type="term" value="F:sequence-specific DNA binding"/>
    <property type="evidence" value="ECO:0007669"/>
    <property type="project" value="TreeGrafter"/>
</dbReference>
<evidence type="ECO:0000313" key="6">
    <source>
        <dbReference type="EMBL" id="RGE44827.1"/>
    </source>
</evidence>
<accession>A0A373FLJ6</accession>
<dbReference type="InterPro" id="IPR036388">
    <property type="entry name" value="WH-like_DNA-bd_sf"/>
</dbReference>
<feature type="domain" description="HTH lysR-type" evidence="5">
    <location>
        <begin position="5"/>
        <end position="62"/>
    </location>
</feature>
<dbReference type="PANTHER" id="PTHR30537">
    <property type="entry name" value="HTH-TYPE TRANSCRIPTIONAL REGULATOR"/>
    <property type="match status" value="1"/>
</dbReference>
<protein>
    <submittedName>
        <fullName evidence="6">LysR family transcriptional regulator</fullName>
    </submittedName>
</protein>
<dbReference type="PRINTS" id="PR00039">
    <property type="entry name" value="HTHLYSR"/>
</dbReference>
<dbReference type="GO" id="GO:0006351">
    <property type="term" value="P:DNA-templated transcription"/>
    <property type="evidence" value="ECO:0007669"/>
    <property type="project" value="TreeGrafter"/>
</dbReference>
<dbReference type="InterPro" id="IPR058163">
    <property type="entry name" value="LysR-type_TF_proteobact-type"/>
</dbReference>
<dbReference type="AlphaFoldDB" id="A0A373FLJ6"/>
<dbReference type="Proteomes" id="UP000261948">
    <property type="component" value="Unassembled WGS sequence"/>
</dbReference>
<name>A0A373FLJ6_COMTE</name>
<dbReference type="PANTHER" id="PTHR30537:SF5">
    <property type="entry name" value="HTH-TYPE TRANSCRIPTIONAL ACTIVATOR TTDR-RELATED"/>
    <property type="match status" value="1"/>
</dbReference>
<proteinExistence type="inferred from homology"/>
<dbReference type="Pfam" id="PF00126">
    <property type="entry name" value="HTH_1"/>
    <property type="match status" value="1"/>
</dbReference>
<keyword evidence="4" id="KW-0804">Transcription</keyword>
<dbReference type="SUPFAM" id="SSF53850">
    <property type="entry name" value="Periplasmic binding protein-like II"/>
    <property type="match status" value="1"/>
</dbReference>
<reference evidence="6 7" key="1">
    <citation type="submission" date="2018-08" db="EMBL/GenBank/DDBJ databases">
        <title>Comamonas testosteroni strain SWCO2.</title>
        <authorList>
            <person name="Jiang N."/>
            <person name="Zhang X.Z."/>
        </authorList>
    </citation>
    <scope>NUCLEOTIDE SEQUENCE [LARGE SCALE GENOMIC DNA]</scope>
    <source>
        <strain evidence="6 7">SWCO2</strain>
    </source>
</reference>
<evidence type="ECO:0000313" key="7">
    <source>
        <dbReference type="Proteomes" id="UP000261948"/>
    </source>
</evidence>
<comment type="similarity">
    <text evidence="1">Belongs to the LysR transcriptional regulatory family.</text>
</comment>